<evidence type="ECO:0000256" key="1">
    <source>
        <dbReference type="SAM" id="MobiDB-lite"/>
    </source>
</evidence>
<proteinExistence type="predicted"/>
<accession>A0AAQ3XF95</accession>
<feature type="region of interest" description="Disordered" evidence="1">
    <location>
        <begin position="1"/>
        <end position="60"/>
    </location>
</feature>
<keyword evidence="3" id="KW-1185">Reference proteome</keyword>
<evidence type="ECO:0000313" key="2">
    <source>
        <dbReference type="EMBL" id="WVZ95711.1"/>
    </source>
</evidence>
<feature type="compositionally biased region" description="Basic residues" evidence="1">
    <location>
        <begin position="1"/>
        <end position="35"/>
    </location>
</feature>
<organism evidence="2 3">
    <name type="scientific">Paspalum notatum var. saurae</name>
    <dbReference type="NCBI Taxonomy" id="547442"/>
    <lineage>
        <taxon>Eukaryota</taxon>
        <taxon>Viridiplantae</taxon>
        <taxon>Streptophyta</taxon>
        <taxon>Embryophyta</taxon>
        <taxon>Tracheophyta</taxon>
        <taxon>Spermatophyta</taxon>
        <taxon>Magnoliopsida</taxon>
        <taxon>Liliopsida</taxon>
        <taxon>Poales</taxon>
        <taxon>Poaceae</taxon>
        <taxon>PACMAD clade</taxon>
        <taxon>Panicoideae</taxon>
        <taxon>Andropogonodae</taxon>
        <taxon>Paspaleae</taxon>
        <taxon>Paspalinae</taxon>
        <taxon>Paspalum</taxon>
    </lineage>
</organism>
<name>A0AAQ3XF95_PASNO</name>
<evidence type="ECO:0000313" key="3">
    <source>
        <dbReference type="Proteomes" id="UP001341281"/>
    </source>
</evidence>
<dbReference type="EMBL" id="CP144754">
    <property type="protein sequence ID" value="WVZ95711.1"/>
    <property type="molecule type" value="Genomic_DNA"/>
</dbReference>
<sequence length="161" mass="18272">MERFNPRARFRRRIRGSSSHPNRRCCLQRRHRRVVPHPSTQASAAAVATPDEPAKEPVLRDGGALPRGVAPFSYLAFVHYPLDADLRRSILKCGAMSLTGFFVALKFIPVAARYHLRRQMFDYDINNKGLPPGEIKVYYGAFYNKASPASMSHEESRTERA</sequence>
<gene>
    <name evidence="2" type="ORF">U9M48_041442</name>
</gene>
<protein>
    <submittedName>
        <fullName evidence="2">Uncharacterized protein</fullName>
    </submittedName>
</protein>
<dbReference type="Proteomes" id="UP001341281">
    <property type="component" value="Chromosome 10"/>
</dbReference>
<reference evidence="2 3" key="1">
    <citation type="submission" date="2024-02" db="EMBL/GenBank/DDBJ databases">
        <title>High-quality chromosome-scale genome assembly of Pensacola bahiagrass (Paspalum notatum Flugge var. saurae).</title>
        <authorList>
            <person name="Vega J.M."/>
            <person name="Podio M."/>
            <person name="Orjuela J."/>
            <person name="Siena L.A."/>
            <person name="Pessino S.C."/>
            <person name="Combes M.C."/>
            <person name="Mariac C."/>
            <person name="Albertini E."/>
            <person name="Pupilli F."/>
            <person name="Ortiz J.P.A."/>
            <person name="Leblanc O."/>
        </authorList>
    </citation>
    <scope>NUCLEOTIDE SEQUENCE [LARGE SCALE GENOMIC DNA]</scope>
    <source>
        <strain evidence="2">R1</strain>
        <tissue evidence="2">Leaf</tissue>
    </source>
</reference>
<dbReference type="AlphaFoldDB" id="A0AAQ3XF95"/>